<protein>
    <recommendedName>
        <fullName evidence="3">DUF2590 family protein</fullName>
    </recommendedName>
</protein>
<organism evidence="1 2">
    <name type="scientific">Vibrio gazogenes DSM 21264 = NBRC 103151</name>
    <dbReference type="NCBI Taxonomy" id="1123492"/>
    <lineage>
        <taxon>Bacteria</taxon>
        <taxon>Pseudomonadati</taxon>
        <taxon>Pseudomonadota</taxon>
        <taxon>Gammaproteobacteria</taxon>
        <taxon>Vibrionales</taxon>
        <taxon>Vibrionaceae</taxon>
        <taxon>Vibrio</taxon>
    </lineage>
</organism>
<gene>
    <name evidence="1" type="ORF">SAMN02745781_02509</name>
</gene>
<dbReference type="RefSeq" id="WP_072959876.1">
    <property type="nucleotide sequence ID" value="NZ_FQUH01000011.1"/>
</dbReference>
<accession>A0A1M5CB39</accession>
<evidence type="ECO:0008006" key="3">
    <source>
        <dbReference type="Google" id="ProtNLM"/>
    </source>
</evidence>
<dbReference type="InterPro" id="IPR019697">
    <property type="entry name" value="Phage_HP1_Orf28"/>
</dbReference>
<keyword evidence="2" id="KW-1185">Reference proteome</keyword>
<evidence type="ECO:0000313" key="1">
    <source>
        <dbReference type="EMBL" id="SHF51632.1"/>
    </source>
</evidence>
<dbReference type="Pfam" id="PF10761">
    <property type="entry name" value="DUF2590"/>
    <property type="match status" value="1"/>
</dbReference>
<proteinExistence type="predicted"/>
<dbReference type="AlphaFoldDB" id="A0A1M5CB39"/>
<evidence type="ECO:0000313" key="2">
    <source>
        <dbReference type="Proteomes" id="UP000184159"/>
    </source>
</evidence>
<name>A0A1M5CB39_VIBGA</name>
<dbReference type="EMBL" id="FQUH01000011">
    <property type="protein sequence ID" value="SHF51632.1"/>
    <property type="molecule type" value="Genomic_DNA"/>
</dbReference>
<sequence>MSDKQYIDIKVVDGGWDIDAGQQPTICSDTYSIAQDVKHAIMESGLARELQAERNPVLRANVLLQIEQIAEQDPRIIPGTVTVTGDVSGTIGLSAQAYDSEGVINTEVNT</sequence>
<dbReference type="Proteomes" id="UP000184159">
    <property type="component" value="Unassembled WGS sequence"/>
</dbReference>
<reference evidence="2" key="1">
    <citation type="submission" date="2016-11" db="EMBL/GenBank/DDBJ databases">
        <authorList>
            <person name="Varghese N."/>
            <person name="Submissions S."/>
        </authorList>
    </citation>
    <scope>NUCLEOTIDE SEQUENCE [LARGE SCALE GENOMIC DNA]</scope>
    <source>
        <strain evidence="2">DSM 21264</strain>
    </source>
</reference>